<dbReference type="EMBL" id="CM044708">
    <property type="protein sequence ID" value="KAI5649383.1"/>
    <property type="molecule type" value="Genomic_DNA"/>
</dbReference>
<protein>
    <submittedName>
        <fullName evidence="1">Uncharacterized protein</fullName>
    </submittedName>
</protein>
<gene>
    <name evidence="1" type="ORF">M9H77_35388</name>
</gene>
<evidence type="ECO:0000313" key="1">
    <source>
        <dbReference type="EMBL" id="KAI5649383.1"/>
    </source>
</evidence>
<organism evidence="1 2">
    <name type="scientific">Catharanthus roseus</name>
    <name type="common">Madagascar periwinkle</name>
    <name type="synonym">Vinca rosea</name>
    <dbReference type="NCBI Taxonomy" id="4058"/>
    <lineage>
        <taxon>Eukaryota</taxon>
        <taxon>Viridiplantae</taxon>
        <taxon>Streptophyta</taxon>
        <taxon>Embryophyta</taxon>
        <taxon>Tracheophyta</taxon>
        <taxon>Spermatophyta</taxon>
        <taxon>Magnoliopsida</taxon>
        <taxon>eudicotyledons</taxon>
        <taxon>Gunneridae</taxon>
        <taxon>Pentapetalae</taxon>
        <taxon>asterids</taxon>
        <taxon>lamiids</taxon>
        <taxon>Gentianales</taxon>
        <taxon>Apocynaceae</taxon>
        <taxon>Rauvolfioideae</taxon>
        <taxon>Vinceae</taxon>
        <taxon>Catharanthinae</taxon>
        <taxon>Catharanthus</taxon>
    </lineage>
</organism>
<reference evidence="2" key="1">
    <citation type="journal article" date="2023" name="Nat. Plants">
        <title>Single-cell RNA sequencing provides a high-resolution roadmap for understanding the multicellular compartmentation of specialized metabolism.</title>
        <authorList>
            <person name="Sun S."/>
            <person name="Shen X."/>
            <person name="Li Y."/>
            <person name="Li Y."/>
            <person name="Wang S."/>
            <person name="Li R."/>
            <person name="Zhang H."/>
            <person name="Shen G."/>
            <person name="Guo B."/>
            <person name="Wei J."/>
            <person name="Xu J."/>
            <person name="St-Pierre B."/>
            <person name="Chen S."/>
            <person name="Sun C."/>
        </authorList>
    </citation>
    <scope>NUCLEOTIDE SEQUENCE [LARGE SCALE GENOMIC DNA]</scope>
</reference>
<accession>A0ACB9ZP71</accession>
<proteinExistence type="predicted"/>
<sequence>MPGRARLTRPAYCDSDHYLCLSFSPPRVSNTLSRFSLLLISSSDSLSTLSFSVVVHRDCCSPSLLLLVLCYRHHCCDRHLAVASRLIAAATGKREKGRGPKGGSEMILPSMICASTRLVDTRCCSAPSLARYHYICRQIRLRGGRYFSIKKTENNSQNGAKTKKMEAISTKKEDLPLTVGQPTTRYRYRRPKKMSNRSLPQTVD</sequence>
<evidence type="ECO:0000313" key="2">
    <source>
        <dbReference type="Proteomes" id="UP001060085"/>
    </source>
</evidence>
<dbReference type="Proteomes" id="UP001060085">
    <property type="component" value="Linkage Group LG08"/>
</dbReference>
<name>A0ACB9ZP71_CATRO</name>
<comment type="caution">
    <text evidence="1">The sequence shown here is derived from an EMBL/GenBank/DDBJ whole genome shotgun (WGS) entry which is preliminary data.</text>
</comment>
<keyword evidence="2" id="KW-1185">Reference proteome</keyword>